<dbReference type="Proteomes" id="UP000694892">
    <property type="component" value="Chromosome 6L"/>
</dbReference>
<reference evidence="2" key="1">
    <citation type="journal article" date="2016" name="Nature">
        <title>Genome evolution in the allotetraploid frog Xenopus laevis.</title>
        <authorList>
            <person name="Session A.M."/>
            <person name="Uno Y."/>
            <person name="Kwon T."/>
            <person name="Chapman J.A."/>
            <person name="Toyoda A."/>
            <person name="Takahashi S."/>
            <person name="Fukui A."/>
            <person name="Hikosaka A."/>
            <person name="Suzuki A."/>
            <person name="Kondo M."/>
            <person name="van Heeringen S.J."/>
            <person name="Quigley I."/>
            <person name="Heinz S."/>
            <person name="Ogino H."/>
            <person name="Ochi H."/>
            <person name="Hellsten U."/>
            <person name="Lyons J.B."/>
            <person name="Simakov O."/>
            <person name="Putnam N."/>
            <person name="Stites J."/>
            <person name="Kuroki Y."/>
            <person name="Tanaka T."/>
            <person name="Michiue T."/>
            <person name="Watanabe M."/>
            <person name="Bogdanovic O."/>
            <person name="Lister R."/>
            <person name="Georgiou G."/>
            <person name="Paranjpe S.S."/>
            <person name="van Kruijsbergen I."/>
            <person name="Shu S."/>
            <person name="Carlson J."/>
            <person name="Kinoshita T."/>
            <person name="Ohta Y."/>
            <person name="Mawaribuchi S."/>
            <person name="Jenkins J."/>
            <person name="Grimwood J."/>
            <person name="Schmutz J."/>
            <person name="Mitros T."/>
            <person name="Mozaffari S.V."/>
            <person name="Suzuki Y."/>
            <person name="Haramoto Y."/>
            <person name="Yamamoto T.S."/>
            <person name="Takagi C."/>
            <person name="Heald R."/>
            <person name="Miller K."/>
            <person name="Haudenschild C."/>
            <person name="Kitzman J."/>
            <person name="Nakayama T."/>
            <person name="Izutsu Y."/>
            <person name="Robert J."/>
            <person name="Fortriede J."/>
            <person name="Burns K."/>
            <person name="Lotay V."/>
            <person name="Karimi K."/>
            <person name="Yasuoka Y."/>
            <person name="Dichmann D.S."/>
            <person name="Flajnik M.F."/>
            <person name="Houston D.W."/>
            <person name="Shendure J."/>
            <person name="DuPasquier L."/>
            <person name="Vize P.D."/>
            <person name="Zorn A.M."/>
            <person name="Ito M."/>
            <person name="Marcotte E.M."/>
            <person name="Wallingford J.B."/>
            <person name="Ito Y."/>
            <person name="Asashima M."/>
            <person name="Ueno N."/>
            <person name="Matsuda Y."/>
            <person name="Veenstra G.J."/>
            <person name="Fujiyama A."/>
            <person name="Harland R.M."/>
            <person name="Taira M."/>
            <person name="Rokhsar D.S."/>
        </authorList>
    </citation>
    <scope>NUCLEOTIDE SEQUENCE [LARGE SCALE GENOMIC DNA]</scope>
    <source>
        <strain evidence="2">J</strain>
    </source>
</reference>
<name>A0A974CKX3_XENLA</name>
<sequence>MSIKERIMKNTSKGKASEIIIIATFYCMYLGYQNTGPVLKNITEIPFPFVYSEVTYRPLHIHVCNTRNLFLL</sequence>
<evidence type="ECO:0000313" key="1">
    <source>
        <dbReference type="EMBL" id="OCT75324.1"/>
    </source>
</evidence>
<dbReference type="AlphaFoldDB" id="A0A974CKX3"/>
<dbReference type="EMBL" id="CM004476">
    <property type="protein sequence ID" value="OCT75324.1"/>
    <property type="molecule type" value="Genomic_DNA"/>
</dbReference>
<evidence type="ECO:0000313" key="2">
    <source>
        <dbReference type="Proteomes" id="UP000694892"/>
    </source>
</evidence>
<accession>A0A974CKX3</accession>
<organism evidence="1 2">
    <name type="scientific">Xenopus laevis</name>
    <name type="common">African clawed frog</name>
    <dbReference type="NCBI Taxonomy" id="8355"/>
    <lineage>
        <taxon>Eukaryota</taxon>
        <taxon>Metazoa</taxon>
        <taxon>Chordata</taxon>
        <taxon>Craniata</taxon>
        <taxon>Vertebrata</taxon>
        <taxon>Euteleostomi</taxon>
        <taxon>Amphibia</taxon>
        <taxon>Batrachia</taxon>
        <taxon>Anura</taxon>
        <taxon>Pipoidea</taxon>
        <taxon>Pipidae</taxon>
        <taxon>Xenopodinae</taxon>
        <taxon>Xenopus</taxon>
        <taxon>Xenopus</taxon>
    </lineage>
</organism>
<protein>
    <submittedName>
        <fullName evidence="1">Uncharacterized protein</fullName>
    </submittedName>
</protein>
<proteinExistence type="predicted"/>
<gene>
    <name evidence="1" type="ORF">XELAEV_18030503mg</name>
</gene>